<dbReference type="PANTHER" id="PTHR47679:SF2">
    <property type="entry name" value="C-TERMINAL OF ROC (COR) DOMAIN-CONTAINING PROTEIN"/>
    <property type="match status" value="1"/>
</dbReference>
<dbReference type="EMBL" id="CACVKT020009101">
    <property type="protein sequence ID" value="CAC5420351.1"/>
    <property type="molecule type" value="Genomic_DNA"/>
</dbReference>
<evidence type="ECO:0008006" key="4">
    <source>
        <dbReference type="Google" id="ProtNLM"/>
    </source>
</evidence>
<proteinExistence type="predicted"/>
<protein>
    <recommendedName>
        <fullName evidence="4">C-terminal of Roc (COR) domain-containing protein</fullName>
    </recommendedName>
</protein>
<dbReference type="Gene3D" id="3.40.50.300">
    <property type="entry name" value="P-loop containing nucleotide triphosphate hydrolases"/>
    <property type="match status" value="1"/>
</dbReference>
<organism evidence="2 3">
    <name type="scientific">Mytilus coruscus</name>
    <name type="common">Sea mussel</name>
    <dbReference type="NCBI Taxonomy" id="42192"/>
    <lineage>
        <taxon>Eukaryota</taxon>
        <taxon>Metazoa</taxon>
        <taxon>Spiralia</taxon>
        <taxon>Lophotrochozoa</taxon>
        <taxon>Mollusca</taxon>
        <taxon>Bivalvia</taxon>
        <taxon>Autobranchia</taxon>
        <taxon>Pteriomorphia</taxon>
        <taxon>Mytilida</taxon>
        <taxon>Mytiloidea</taxon>
        <taxon>Mytilidae</taxon>
        <taxon>Mytilinae</taxon>
        <taxon>Mytilus</taxon>
    </lineage>
</organism>
<name>A0A6J8EMR1_MYTCO</name>
<evidence type="ECO:0000256" key="1">
    <source>
        <dbReference type="SAM" id="MobiDB-lite"/>
    </source>
</evidence>
<reference evidence="2 3" key="1">
    <citation type="submission" date="2020-06" db="EMBL/GenBank/DDBJ databases">
        <authorList>
            <person name="Li R."/>
            <person name="Bekaert M."/>
        </authorList>
    </citation>
    <scope>NUCLEOTIDE SEQUENCE [LARGE SCALE GENOMIC DNA]</scope>
    <source>
        <strain evidence="3">wild</strain>
    </source>
</reference>
<feature type="region of interest" description="Disordered" evidence="1">
    <location>
        <begin position="1"/>
        <end position="29"/>
    </location>
</feature>
<dbReference type="OrthoDB" id="5962960at2759"/>
<dbReference type="Pfam" id="PF08477">
    <property type="entry name" value="Roc"/>
    <property type="match status" value="1"/>
</dbReference>
<dbReference type="InterPro" id="IPR027417">
    <property type="entry name" value="P-loop_NTPase"/>
</dbReference>
<evidence type="ECO:0000313" key="2">
    <source>
        <dbReference type="EMBL" id="CAC5420351.1"/>
    </source>
</evidence>
<feature type="compositionally biased region" description="Basic and acidic residues" evidence="1">
    <location>
        <begin position="7"/>
        <end position="17"/>
    </location>
</feature>
<dbReference type="Proteomes" id="UP000507470">
    <property type="component" value="Unassembled WGS sequence"/>
</dbReference>
<dbReference type="PANTHER" id="PTHR47679">
    <property type="entry name" value="PROTEIN TORNADO 1"/>
    <property type="match status" value="1"/>
</dbReference>
<sequence length="1448" mass="169375">MQGVPVETEKDNSRSREQGVWNNPTQSIADDRPITNVLLDLHNQQGDPNVGRPVSNVHLSPVKMRDHPPDEIPVQNVHLDLQKQQDHPLDKTKTVLNIPLDLDKTGCDSKYERKVSYVPFDLHKQQGDQKMLVKNVPLDLMKQPDYPQDKTSGPKVLLDIDKQQLLPLDERPIPNVQFDSDTPSRKFQNEPFFLHEQKRDYHNYRAMPNIVFPENNQNQVLQDDVPQHRDPYNTRTMASNPVISSDQPNYFHEDTQCKQCEDVINDIPMPVHQTYVHAVTENESQVHRPKKGSPLVLSGTKHTSFPEDLSMHASKEQIKTLTQLSEVEQAASGLKHSVETVSNPGLITKLKRFFGVSKKVKEIKVSITEEHILKQSLRVGKKKLNQRHIAPVIIWDFGGQDIFYSTHQSFLSYRAIYLIVLDGSRTLDEPCQFEQYLPGKSGPKTARDYLRFWINTIVTYCKGSQHGFPKIMIVFTHKDKLKPSEVEKTREQLFGDVKSIFHGSPLMSHLVIEDKIFVNARNKNDPEMAKIRRGIIRESKLQPTWGQNFPKCFIPLELEFENLIRENMNVITFDDLRKINTQHPIRPLSDAELKVFLKFQHAIGKILYFDEPGLDTHITLLPTYLIDAFKSIITDKRFCKGEKQREHLWNLMSQKGVISKCAIEKLWRKGIYRRFEQHKDYLVAVMTHLDILVEPKRYDLKRNRIPTDFYFVASMVQAKDNTGYLQSPFLTDRNIAIAFSSNSAIIPPALSFRFITYCLSIFDVMKYGDRKDDMLFHRSAVFTIDPSLEIHILCEDERIFVRLVHAKNKVLILKDLASSICDCLKSALQNISQLYIKTSSDNSELSVGTFEMNLCCSVAKDPCLLSIEEFNKIDSIWVCPGHKLDHEKFVMCSWITEKEIMMKCEINCPVTNEDFLSEDLSALHLRRLSILYNVDEIRELVTYLELPYTEWEDLLIVEPEPQLLKFKALCLCHEQSTLTFRKIKKAVEEGKIQNPHTLCKDNKDTIINKYRNSKDNKDTIINKYRNSKDNKDTIINKYRNSKDNKDTIINKYRNSKDNKDTIINKYRNSKDNKDTIINKYRNSKDNKDTIINKYRNRKDDKDTIINKYRNSKDNKDTIINNYRNSKDNKDTIINKYRNSKDNKDTIINKYRNSKDNKDTIINKYRNSKDNKDTIINKYRNSKDNKDTIINKYRNSKDNKDTIINKYRNSKDDKDTIINKHRNSKDDKDTIINKYRNSKDNKDTIINKYRNSKDNKDTIINKYRNSKDDKDTIINKHRNSKDDKDTIINKYRNSKDNKDTIMNKYRNSKDNKDTIMNKYRNSKDNKDTIINKYRNSKDNKDTIINKYRNNTDPEKWDLVPSDEDIDKMAPLIGNKSLFFLVELGMNLETWDTINHRQTKRDLVKLNKDILDEWMLICKAKNVRPTMRMIAQAYTSIGKDIRVLENTLFN</sequence>
<keyword evidence="3" id="KW-1185">Reference proteome</keyword>
<evidence type="ECO:0000313" key="3">
    <source>
        <dbReference type="Proteomes" id="UP000507470"/>
    </source>
</evidence>
<gene>
    <name evidence="2" type="ORF">MCOR_52576</name>
</gene>
<accession>A0A6J8EMR1</accession>
<dbReference type="SUPFAM" id="SSF52540">
    <property type="entry name" value="P-loop containing nucleoside triphosphate hydrolases"/>
    <property type="match status" value="1"/>
</dbReference>